<reference evidence="2 3" key="1">
    <citation type="submission" date="2016-10" db="EMBL/GenBank/DDBJ databases">
        <title>Draft genome sequences of four alkaliphilic bacteria belonging to the Anaerobacillus genus.</title>
        <authorList>
            <person name="Bassil N.M."/>
            <person name="Lloyd J.R."/>
        </authorList>
    </citation>
    <scope>NUCLEOTIDE SEQUENCE [LARGE SCALE GENOMIC DNA]</scope>
    <source>
        <strain evidence="2 3">DSM 18345</strain>
    </source>
</reference>
<evidence type="ECO:0008006" key="4">
    <source>
        <dbReference type="Google" id="ProtNLM"/>
    </source>
</evidence>
<protein>
    <recommendedName>
        <fullName evidence="4">Bacterial Ig domain-containing protein</fullName>
    </recommendedName>
</protein>
<dbReference type="RefSeq" id="WP_071308820.1">
    <property type="nucleotide sequence ID" value="NZ_MLQR01000012.1"/>
</dbReference>
<evidence type="ECO:0000256" key="1">
    <source>
        <dbReference type="SAM" id="MobiDB-lite"/>
    </source>
</evidence>
<evidence type="ECO:0000313" key="3">
    <source>
        <dbReference type="Proteomes" id="UP000179524"/>
    </source>
</evidence>
<organism evidence="2 3">
    <name type="scientific">Anaerobacillus alkalilacustris</name>
    <dbReference type="NCBI Taxonomy" id="393763"/>
    <lineage>
        <taxon>Bacteria</taxon>
        <taxon>Bacillati</taxon>
        <taxon>Bacillota</taxon>
        <taxon>Bacilli</taxon>
        <taxon>Bacillales</taxon>
        <taxon>Bacillaceae</taxon>
        <taxon>Anaerobacillus</taxon>
    </lineage>
</organism>
<feature type="region of interest" description="Disordered" evidence="1">
    <location>
        <begin position="238"/>
        <end position="262"/>
    </location>
</feature>
<sequence length="262" mass="29316">MNSYYNRKKQTIAILLTFLLVIQLVSPIITMSSTLPIQEFKTVDDYYIIHQSEIWNIDKSIDKPIIIGQDATLTIKSGIDVNIFADLIVYGELENSGRVFMNNHDIYANSMNMGWMTITGDANYPSHGVIQNNGTLNNVGTLNVMGPDQYPIAPFIVDDLIHNSTVTSQEIVIEGRTVAGFIVKANDQQVLTETNGTFQLSLSLNQGLNEINLSYVDVFDREYFTETLSITFQKDEEATNTTDANASVDPKNDKGETLPRQF</sequence>
<comment type="caution">
    <text evidence="2">The sequence shown here is derived from an EMBL/GenBank/DDBJ whole genome shotgun (WGS) entry which is preliminary data.</text>
</comment>
<evidence type="ECO:0000313" key="2">
    <source>
        <dbReference type="EMBL" id="OIJ15418.1"/>
    </source>
</evidence>
<dbReference type="EMBL" id="MLQR01000012">
    <property type="protein sequence ID" value="OIJ15418.1"/>
    <property type="molecule type" value="Genomic_DNA"/>
</dbReference>
<dbReference type="AlphaFoldDB" id="A0A1S2LSC5"/>
<feature type="compositionally biased region" description="Basic and acidic residues" evidence="1">
    <location>
        <begin position="250"/>
        <end position="262"/>
    </location>
</feature>
<name>A0A1S2LSC5_9BACI</name>
<keyword evidence="3" id="KW-1185">Reference proteome</keyword>
<accession>A0A1S2LSC5</accession>
<proteinExistence type="predicted"/>
<dbReference type="Gene3D" id="2.60.40.10">
    <property type="entry name" value="Immunoglobulins"/>
    <property type="match status" value="1"/>
</dbReference>
<dbReference type="Proteomes" id="UP000179524">
    <property type="component" value="Unassembled WGS sequence"/>
</dbReference>
<dbReference type="InterPro" id="IPR013783">
    <property type="entry name" value="Ig-like_fold"/>
</dbReference>
<gene>
    <name evidence="2" type="ORF">BKP37_06485</name>
</gene>